<comment type="subcellular location">
    <subcellularLocation>
        <location evidence="1 8">Cell membrane</location>
        <topology evidence="1 8">Multi-pass membrane protein</topology>
    </subcellularLocation>
</comment>
<keyword evidence="11" id="KW-1185">Reference proteome</keyword>
<dbReference type="GO" id="GO:0007165">
    <property type="term" value="P:signal transduction"/>
    <property type="evidence" value="ECO:0007669"/>
    <property type="project" value="UniProtKB-KW"/>
</dbReference>
<reference evidence="9 10" key="3">
    <citation type="journal article" date="2004" name="Trends Parasitol.">
        <title>The Anopheles gambiae genome: an update.</title>
        <authorList>
            <person name="Mongin E."/>
            <person name="Louis C."/>
            <person name="Holt R.A."/>
            <person name="Birney E."/>
            <person name="Collins F.H."/>
        </authorList>
    </citation>
    <scope>NUCLEOTIDE SEQUENCE</scope>
    <source>
        <strain evidence="9 10">PEST</strain>
    </source>
</reference>
<evidence type="ECO:0000256" key="4">
    <source>
        <dbReference type="ARBA" id="ARBA00022989"/>
    </source>
</evidence>
<reference evidence="10" key="6">
    <citation type="submission" date="2020-05" db="UniProtKB">
        <authorList>
            <consortium name="EnsemblMetazoa"/>
        </authorList>
    </citation>
    <scope>IDENTIFICATION</scope>
    <source>
        <strain evidence="10">PEST</strain>
    </source>
</reference>
<dbReference type="EnsemblMetazoa" id="AGAP009805-RJ">
    <property type="protein sequence ID" value="AGAP009805-PJ"/>
    <property type="gene ID" value="AGAP009805"/>
</dbReference>
<reference evidence="9" key="4">
    <citation type="journal article" date="2007" name="Genome Biol.">
        <title>Update of the Anopheles gambiae PEST genome assembly.</title>
        <authorList>
            <person name="Sharakhova M.V."/>
            <person name="Hammond M.P."/>
            <person name="Lobo N.F."/>
            <person name="Krzywinski J."/>
            <person name="Unger M.F."/>
            <person name="Hillenmeyer M.E."/>
            <person name="Bruggner R.V."/>
            <person name="Birney E."/>
            <person name="Collins F.H."/>
        </authorList>
    </citation>
    <scope>NUCLEOTIDE SEQUENCE</scope>
    <source>
        <strain evidence="9">PEST</strain>
    </source>
</reference>
<dbReference type="GO" id="GO:0050909">
    <property type="term" value="P:sensory perception of taste"/>
    <property type="evidence" value="ECO:0007669"/>
    <property type="project" value="InterPro"/>
</dbReference>
<evidence type="ECO:0000256" key="3">
    <source>
        <dbReference type="ARBA" id="ARBA00022692"/>
    </source>
</evidence>
<keyword evidence="3 8" id="KW-0812">Transmembrane</keyword>
<feature type="transmembrane region" description="Helical" evidence="8">
    <location>
        <begin position="136"/>
        <end position="157"/>
    </location>
</feature>
<dbReference type="EMBL" id="AAAB01008980">
    <property type="protein sequence ID" value="EDO63434.1"/>
    <property type="molecule type" value="Genomic_DNA"/>
</dbReference>
<sequence length="396" mass="46366">MSSLVKRYQRLFAVATVMYILPCRYNFRTHMFEKSWTNMVALVLNIVLHSLCLWLDLNAIKISIGYMSFVMLGVIVIYLVTYALMLVVIIWNAFYHRDSFVHLFNSLFAKEDWLLQWVVMKGIVTKLNLQTRHNGSMGTLALLVILNSFYNFAYAANSTIFKLYWLILLRFCGMFVMVELYRACVIVIEERMKQLHSLLQLTINGPKLNVEHQVELFIKRFEYYYELIECINRCFAIPLIHVLLLILLERTVAAYDVYDNYNLLDVMSVWDKFGLLFRQIWQMIYPIIICMIGITGNLTSIQVEETALCTRHFDDYRLQNTRAAKQIQNFLLKNLHQKKKFSACGFFDIDNTVIYMVFSSIVTYLVILIQFKQLETDLTQAGDGYNVTSNVSTVQP</sequence>
<dbReference type="GO" id="GO:0005886">
    <property type="term" value="C:plasma membrane"/>
    <property type="evidence" value="ECO:0007669"/>
    <property type="project" value="UniProtKB-SubCell"/>
</dbReference>
<reference evidence="9" key="2">
    <citation type="submission" date="2002-03" db="EMBL/GenBank/DDBJ databases">
        <authorList>
            <consortium name="The Anopheles Genome Sequencing Consortium"/>
        </authorList>
    </citation>
    <scope>NUCLEOTIDE SEQUENCE</scope>
    <source>
        <strain evidence="9">PEST</strain>
    </source>
</reference>
<keyword evidence="2 8" id="KW-1003">Cell membrane</keyword>
<evidence type="ECO:0000256" key="8">
    <source>
        <dbReference type="RuleBase" id="RU363108"/>
    </source>
</evidence>
<organism evidence="9">
    <name type="scientific">Anopheles gambiae</name>
    <name type="common">African malaria mosquito</name>
    <dbReference type="NCBI Taxonomy" id="7165"/>
    <lineage>
        <taxon>Eukaryota</taxon>
        <taxon>Metazoa</taxon>
        <taxon>Ecdysozoa</taxon>
        <taxon>Arthropoda</taxon>
        <taxon>Hexapoda</taxon>
        <taxon>Insecta</taxon>
        <taxon>Pterygota</taxon>
        <taxon>Neoptera</taxon>
        <taxon>Endopterygota</taxon>
        <taxon>Diptera</taxon>
        <taxon>Nematocera</taxon>
        <taxon>Culicoidea</taxon>
        <taxon>Culicidae</taxon>
        <taxon>Anophelinae</taxon>
        <taxon>Anopheles</taxon>
    </lineage>
</organism>
<comment type="function">
    <text evidence="8">Gustatory receptor which mediates acceptance or avoidance behavior, depending on its substrates.</text>
</comment>
<comment type="similarity">
    <text evidence="8">Belongs to the insect chemoreceptor superfamily. Gustatory receptor (GR) family.</text>
</comment>
<dbReference type="PANTHER" id="PTHR21143">
    <property type="entry name" value="INVERTEBRATE GUSTATORY RECEPTOR"/>
    <property type="match status" value="1"/>
</dbReference>
<feature type="transmembrane region" description="Helical" evidence="8">
    <location>
        <begin position="69"/>
        <end position="93"/>
    </location>
</feature>
<keyword evidence="6 8" id="KW-0675">Receptor</keyword>
<feature type="transmembrane region" description="Helical" evidence="8">
    <location>
        <begin position="353"/>
        <end position="371"/>
    </location>
</feature>
<dbReference type="Pfam" id="PF08395">
    <property type="entry name" value="7tm_7"/>
    <property type="match status" value="1"/>
</dbReference>
<feature type="transmembrane region" description="Helical" evidence="8">
    <location>
        <begin position="163"/>
        <end position="188"/>
    </location>
</feature>
<evidence type="ECO:0000313" key="11">
    <source>
        <dbReference type="Proteomes" id="UP000007062"/>
    </source>
</evidence>
<reference evidence="9 11" key="1">
    <citation type="journal article" date="2002" name="Science">
        <title>The genome sequence of the malaria mosquito Anopheles gambiae.</title>
        <authorList>
            <person name="Holt R.A."/>
            <person name="Subramanian G.M."/>
            <person name="Halpern A."/>
            <person name="Sutton G.G."/>
            <person name="Charlab R."/>
            <person name="Nusskern D.R."/>
            <person name="Wincker P."/>
            <person name="Clark A.G."/>
            <person name="Ribeiro J.M."/>
            <person name="Wides R."/>
            <person name="Salzberg S.L."/>
            <person name="Loftus B."/>
            <person name="Yandell M."/>
            <person name="Majoros W.H."/>
            <person name="Rusch D.B."/>
            <person name="Lai Z."/>
            <person name="Kraft C.L."/>
            <person name="Abril J.F."/>
            <person name="Anthouard V."/>
            <person name="Arensburger P."/>
            <person name="Atkinson P.W."/>
            <person name="Baden H."/>
            <person name="de Berardinis V."/>
            <person name="Baldwin D."/>
            <person name="Benes V."/>
            <person name="Biedler J."/>
            <person name="Blass C."/>
            <person name="Bolanos R."/>
            <person name="Boscus D."/>
            <person name="Barnstead M."/>
            <person name="Cai S."/>
            <person name="Center A."/>
            <person name="Chaturverdi K."/>
            <person name="Christophides G.K."/>
            <person name="Chrystal M.A."/>
            <person name="Clamp M."/>
            <person name="Cravchik A."/>
            <person name="Curwen V."/>
            <person name="Dana A."/>
            <person name="Delcher A."/>
            <person name="Dew I."/>
            <person name="Evans C.A."/>
            <person name="Flanigan M."/>
            <person name="Grundschober-Freimoser A."/>
            <person name="Friedli L."/>
            <person name="Gu Z."/>
            <person name="Guan P."/>
            <person name="Guigo R."/>
            <person name="Hillenmeyer M.E."/>
            <person name="Hladun S.L."/>
            <person name="Hogan J.R."/>
            <person name="Hong Y.S."/>
            <person name="Hoover J."/>
            <person name="Jaillon O."/>
            <person name="Ke Z."/>
            <person name="Kodira C."/>
            <person name="Kokoza E."/>
            <person name="Koutsos A."/>
            <person name="Letunic I."/>
            <person name="Levitsky A."/>
            <person name="Liang Y."/>
            <person name="Lin J.J."/>
            <person name="Lobo N.F."/>
            <person name="Lopez J.R."/>
            <person name="Malek J.A."/>
            <person name="McIntosh T.C."/>
            <person name="Meister S."/>
            <person name="Miller J."/>
            <person name="Mobarry C."/>
            <person name="Mongin E."/>
            <person name="Murphy S.D."/>
            <person name="O'Brochta D.A."/>
            <person name="Pfannkoch C."/>
            <person name="Qi R."/>
            <person name="Regier M.A."/>
            <person name="Remington K."/>
            <person name="Shao H."/>
            <person name="Sharakhova M.V."/>
            <person name="Sitter C.D."/>
            <person name="Shetty J."/>
            <person name="Smith T.J."/>
            <person name="Strong R."/>
            <person name="Sun J."/>
            <person name="Thomasova D."/>
            <person name="Ton L.Q."/>
            <person name="Topalis P."/>
            <person name="Tu Z."/>
            <person name="Unger M.F."/>
            <person name="Walenz B."/>
            <person name="Wang A."/>
            <person name="Wang J."/>
            <person name="Wang M."/>
            <person name="Wang X."/>
            <person name="Woodford K.J."/>
            <person name="Wortman J.R."/>
            <person name="Wu M."/>
            <person name="Yao A."/>
            <person name="Zdobnov E.M."/>
            <person name="Zhang H."/>
            <person name="Zhao Q."/>
            <person name="Zhao S."/>
            <person name="Zhu S.C."/>
            <person name="Zhimulev I."/>
            <person name="Coluzzi M."/>
            <person name="della Torre A."/>
            <person name="Roth C.W."/>
            <person name="Louis C."/>
            <person name="Kalush F."/>
            <person name="Mural R.J."/>
            <person name="Myers E.W."/>
            <person name="Adams M.D."/>
            <person name="Smith H.O."/>
            <person name="Broder S."/>
            <person name="Gardner M.J."/>
            <person name="Fraser C.M."/>
            <person name="Birney E."/>
            <person name="Bork P."/>
            <person name="Brey P.T."/>
            <person name="Venter J.C."/>
            <person name="Weissenbach J."/>
            <person name="Kafatos F.C."/>
            <person name="Collins F.H."/>
            <person name="Hoffman S.L."/>
        </authorList>
    </citation>
    <scope>NUCLEOTIDE SEQUENCE [LARGE SCALE GENOMIC DNA]</scope>
    <source>
        <strain evidence="9 11">PEST</strain>
    </source>
</reference>
<feature type="transmembrane region" description="Helical" evidence="8">
    <location>
        <begin position="283"/>
        <end position="303"/>
    </location>
</feature>
<feature type="transmembrane region" description="Helical" evidence="8">
    <location>
        <begin position="39"/>
        <end position="57"/>
    </location>
</feature>
<evidence type="ECO:0000256" key="5">
    <source>
        <dbReference type="ARBA" id="ARBA00023136"/>
    </source>
</evidence>
<dbReference type="AlphaFoldDB" id="A7UV17"/>
<evidence type="ECO:0000313" key="10">
    <source>
        <dbReference type="EnsemblMetazoa" id="AGAP009805-PJ"/>
    </source>
</evidence>
<gene>
    <name evidence="9" type="primary">GPRGR9</name>
    <name evidence="9" type="ORF">AgaP_AGAP009805</name>
</gene>
<evidence type="ECO:0000256" key="1">
    <source>
        <dbReference type="ARBA" id="ARBA00004651"/>
    </source>
</evidence>
<proteinExistence type="inferred from homology"/>
<reference evidence="9" key="5">
    <citation type="submission" date="2011-05" db="EMBL/GenBank/DDBJ databases">
        <authorList>
            <consortium name="VectorBase"/>
        </authorList>
    </citation>
    <scope>NUCLEOTIDE SEQUENCE</scope>
    <source>
        <strain evidence="9">PEST</strain>
    </source>
</reference>
<name>A7UV17_ANOGA</name>
<evidence type="ECO:0000256" key="7">
    <source>
        <dbReference type="ARBA" id="ARBA00023224"/>
    </source>
</evidence>
<evidence type="ECO:0000256" key="2">
    <source>
        <dbReference type="ARBA" id="ARBA00022475"/>
    </source>
</evidence>
<keyword evidence="5 8" id="KW-0472">Membrane</keyword>
<dbReference type="VEuPathDB" id="VectorBase:AGAP009805"/>
<keyword evidence="4 8" id="KW-1133">Transmembrane helix</keyword>
<evidence type="ECO:0000256" key="6">
    <source>
        <dbReference type="ARBA" id="ARBA00023170"/>
    </source>
</evidence>
<dbReference type="Proteomes" id="UP000007062">
    <property type="component" value="Chromosome 3R"/>
</dbReference>
<evidence type="ECO:0000313" key="9">
    <source>
        <dbReference type="EMBL" id="EDO63434.1"/>
    </source>
</evidence>
<accession>A7UV17</accession>
<dbReference type="PANTHER" id="PTHR21143:SF134">
    <property type="entry name" value="GUSTATORY RECEPTOR"/>
    <property type="match status" value="1"/>
</dbReference>
<comment type="caution">
    <text evidence="8">Lacks conserved residue(s) required for the propagation of feature annotation.</text>
</comment>
<keyword evidence="7 8" id="KW-0807">Transducer</keyword>
<dbReference type="InterPro" id="IPR013604">
    <property type="entry name" value="7TM_chemorcpt"/>
</dbReference>
<protein>
    <recommendedName>
        <fullName evidence="8">Gustatory receptor</fullName>
    </recommendedName>
</protein>